<reference evidence="3 4" key="1">
    <citation type="submission" date="2022-05" db="EMBL/GenBank/DDBJ databases">
        <title>Chromosome-level reference genomes for two strains of Caenorhabditis briggsae: an improved platform for comparative genomics.</title>
        <authorList>
            <person name="Stevens L."/>
            <person name="Andersen E.C."/>
        </authorList>
    </citation>
    <scope>NUCLEOTIDE SEQUENCE [LARGE SCALE GENOMIC DNA]</scope>
    <source>
        <strain evidence="3">QX1410_ONT</strain>
        <tissue evidence="3">Whole-organism</tissue>
    </source>
</reference>
<dbReference type="InterPro" id="IPR018120">
    <property type="entry name" value="Glyco_hydro_1_AS"/>
</dbReference>
<accession>A0AAE8ZMJ7</accession>
<evidence type="ECO:0000256" key="1">
    <source>
        <dbReference type="PROSITE-ProRule" id="PRU10055"/>
    </source>
</evidence>
<feature type="active site" description="Nucleophile" evidence="1">
    <location>
        <position position="609"/>
    </location>
</feature>
<feature type="compositionally biased region" description="Low complexity" evidence="2">
    <location>
        <begin position="177"/>
        <end position="197"/>
    </location>
</feature>
<feature type="region of interest" description="Disordered" evidence="2">
    <location>
        <begin position="169"/>
        <end position="197"/>
    </location>
</feature>
<evidence type="ECO:0000256" key="2">
    <source>
        <dbReference type="SAM" id="MobiDB-lite"/>
    </source>
</evidence>
<proteinExistence type="predicted"/>
<dbReference type="AlphaFoldDB" id="A0AAE8ZMJ7"/>
<name>A0AAE8ZMJ7_CAEBR</name>
<dbReference type="EMBL" id="CP090896">
    <property type="protein sequence ID" value="ULT79979.1"/>
    <property type="molecule type" value="Genomic_DNA"/>
</dbReference>
<gene>
    <name evidence="3" type="ORF">L3Y34_010520</name>
</gene>
<feature type="region of interest" description="Disordered" evidence="2">
    <location>
        <begin position="39"/>
        <end position="58"/>
    </location>
</feature>
<feature type="compositionally biased region" description="Basic residues" evidence="2">
    <location>
        <begin position="40"/>
        <end position="51"/>
    </location>
</feature>
<evidence type="ECO:0000313" key="3">
    <source>
        <dbReference type="EMBL" id="ULT79979.1"/>
    </source>
</evidence>
<dbReference type="PANTHER" id="PTHR31379">
    <property type="entry name" value="F-BOX C PROTEIN-RELATED-RELATED"/>
    <property type="match status" value="1"/>
</dbReference>
<dbReference type="PROSITE" id="PS00572">
    <property type="entry name" value="GLYCOSYL_HYDROL_F1_1"/>
    <property type="match status" value="1"/>
</dbReference>
<dbReference type="Proteomes" id="UP000827892">
    <property type="component" value="Chromosome X"/>
</dbReference>
<organism evidence="3 4">
    <name type="scientific">Caenorhabditis briggsae</name>
    <dbReference type="NCBI Taxonomy" id="6238"/>
    <lineage>
        <taxon>Eukaryota</taxon>
        <taxon>Metazoa</taxon>
        <taxon>Ecdysozoa</taxon>
        <taxon>Nematoda</taxon>
        <taxon>Chromadorea</taxon>
        <taxon>Rhabditida</taxon>
        <taxon>Rhabditina</taxon>
        <taxon>Rhabditomorpha</taxon>
        <taxon>Rhabditoidea</taxon>
        <taxon>Rhabditidae</taxon>
        <taxon>Peloderinae</taxon>
        <taxon>Caenorhabditis</taxon>
    </lineage>
</organism>
<sequence>MSAGDYLGSHVDWTRALEDITINQAKNVVLARKVQATMGRKSRAKMNRNQKTKPPEPTVVEEMPQEVEESTSKQIELKKDVDIKNTTFDSIEGVLRWVDSHHRAGQEKLVEEGGKALEEHIIMKCRTELNRKYQAVFDTITALGNDPASGKYSELDDMKIVREELKSMGMADESENKATSSSAAKAPKKTANPTTKNNGVIQKDIYAWMDEKLRVPPDTPLVTQFEDVSFGQKEIRINNKTYSVGVSRIWNDGRTPGYVRRINRYNGLTYDLDQFGVPKPRTAKYPGEITIGTGDGTGGSLFYGVRYDYKNCWLEEKESLREKVESRHESILRHKKVCKTCREKKQADDSEDEVELSHDEQVDENTKNCRKFAEDFKYLEREIMIFQCMICRAENMKPPFKMYLEITIITEDSEVDEIFRFEYNTSVDRVFQYLVYTLFQFPDPTTFYIKRLGLNNSNLQMFFPPECKLVYKELIVVGNLFDAFLALNPITDDSPLAPIRYLEHHGVDWFDDSFNRHPQARLANALVISNYESCAFLPPRYFPRNKKIVVEFLDGTVDIERFKTYVGFMRSDSMPKGSKHIFNMKKQSIVLRVLREIKKMEFPKCYLTENGVASFKMDDSKRLLVYYVATKYPGMIDYQLVYEVDECAWV</sequence>
<protein>
    <submittedName>
        <fullName evidence="3">Uncharacterized protein</fullName>
    </submittedName>
</protein>
<dbReference type="InterPro" id="IPR021942">
    <property type="entry name" value="DUF3557"/>
</dbReference>
<evidence type="ECO:0000313" key="4">
    <source>
        <dbReference type="Proteomes" id="UP000827892"/>
    </source>
</evidence>
<dbReference type="PANTHER" id="PTHR31379:SF1">
    <property type="entry name" value="F-BOX C PROTEIN-RELATED"/>
    <property type="match status" value="1"/>
</dbReference>